<dbReference type="EMBL" id="QSOF01000005">
    <property type="protein sequence ID" value="RGI78091.1"/>
    <property type="molecule type" value="Genomic_DNA"/>
</dbReference>
<protein>
    <submittedName>
        <fullName evidence="1">Uncharacterized protein</fullName>
    </submittedName>
</protein>
<accession>A0A374N308</accession>
<evidence type="ECO:0000313" key="1">
    <source>
        <dbReference type="EMBL" id="RGI78091.1"/>
    </source>
</evidence>
<proteinExistence type="predicted"/>
<sequence length="59" mass="6532">MFLGQSSAINKGGFNNSLRDSRKIFIGNGSVTRQNDATNCLIAENRTCFIRSRYLCANS</sequence>
<reference evidence="1 2" key="1">
    <citation type="submission" date="2018-08" db="EMBL/GenBank/DDBJ databases">
        <title>A genome reference for cultivated species of the human gut microbiota.</title>
        <authorList>
            <person name="Zou Y."/>
            <person name="Xue W."/>
            <person name="Luo G."/>
        </authorList>
    </citation>
    <scope>NUCLEOTIDE SEQUENCE [LARGE SCALE GENOMIC DNA]</scope>
    <source>
        <strain evidence="1 2">TM10-17</strain>
    </source>
</reference>
<organism evidence="1 2">
    <name type="scientific">Bacteroides uniformis</name>
    <dbReference type="NCBI Taxonomy" id="820"/>
    <lineage>
        <taxon>Bacteria</taxon>
        <taxon>Pseudomonadati</taxon>
        <taxon>Bacteroidota</taxon>
        <taxon>Bacteroidia</taxon>
        <taxon>Bacteroidales</taxon>
        <taxon>Bacteroidaceae</taxon>
        <taxon>Bacteroides</taxon>
    </lineage>
</organism>
<evidence type="ECO:0000313" key="2">
    <source>
        <dbReference type="Proteomes" id="UP000263754"/>
    </source>
</evidence>
<gene>
    <name evidence="1" type="ORF">DXD90_05675</name>
</gene>
<dbReference type="Proteomes" id="UP000263754">
    <property type="component" value="Unassembled WGS sequence"/>
</dbReference>
<name>A0A374N308_BACUN</name>
<comment type="caution">
    <text evidence="1">The sequence shown here is derived from an EMBL/GenBank/DDBJ whole genome shotgun (WGS) entry which is preliminary data.</text>
</comment>
<dbReference type="AlphaFoldDB" id="A0A374N308"/>